<dbReference type="AlphaFoldDB" id="A0A923L0Q6"/>
<dbReference type="InterPro" id="IPR000801">
    <property type="entry name" value="Esterase-like"/>
</dbReference>
<dbReference type="Proteomes" id="UP000659630">
    <property type="component" value="Unassembled WGS sequence"/>
</dbReference>
<keyword evidence="2" id="KW-1185">Reference proteome</keyword>
<accession>A0A923L0Q6</accession>
<comment type="caution">
    <text evidence="1">The sequence shown here is derived from an EMBL/GenBank/DDBJ whole genome shotgun (WGS) entry which is preliminary data.</text>
</comment>
<dbReference type="InterPro" id="IPR029058">
    <property type="entry name" value="AB_hydrolase_fold"/>
</dbReference>
<dbReference type="PANTHER" id="PTHR48098:SF6">
    <property type="entry name" value="FERRI-BACILLIBACTIN ESTERASE BESA"/>
    <property type="match status" value="1"/>
</dbReference>
<dbReference type="GO" id="GO:0016787">
    <property type="term" value="F:hydrolase activity"/>
    <property type="evidence" value="ECO:0007669"/>
    <property type="project" value="UniProtKB-KW"/>
</dbReference>
<protein>
    <submittedName>
        <fullName evidence="1">Alpha/beta hydrolase</fullName>
    </submittedName>
</protein>
<sequence length="238" mass="25494">MRGKVSDFMAGGRRVFVYAPPGAGQALPLVQMAAGDALSEQLPQIMGEVEPLLGQGCAPFLMCWTAPADWERDYTPWPAPALQGRQPFSGGADAYLDLLEGTVKPAVAARFDVLPGARSTALAGYSLGGLLALYGLLSRPGYGRAASLSGSLWYDGWASWQAAHPARPGCRCYLSLGKAEERSRDERMGRVGQATRAAADLLLQQLGPQNAVLEWNNGGHFTGIPHRIAKGLLWLMRD</sequence>
<dbReference type="PANTHER" id="PTHR48098">
    <property type="entry name" value="ENTEROCHELIN ESTERASE-RELATED"/>
    <property type="match status" value="1"/>
</dbReference>
<dbReference type="Pfam" id="PF00756">
    <property type="entry name" value="Esterase"/>
    <property type="match status" value="1"/>
</dbReference>
<evidence type="ECO:0000313" key="2">
    <source>
        <dbReference type="Proteomes" id="UP000659630"/>
    </source>
</evidence>
<dbReference type="Gene3D" id="3.40.50.1820">
    <property type="entry name" value="alpha/beta hydrolase"/>
    <property type="match status" value="1"/>
</dbReference>
<dbReference type="RefSeq" id="WP_186887288.1">
    <property type="nucleotide sequence ID" value="NZ_JACONZ010000002.1"/>
</dbReference>
<proteinExistence type="predicted"/>
<dbReference type="InterPro" id="IPR050583">
    <property type="entry name" value="Mycobacterial_A85_antigen"/>
</dbReference>
<reference evidence="1" key="1">
    <citation type="submission" date="2020-08" db="EMBL/GenBank/DDBJ databases">
        <title>Genome public.</title>
        <authorList>
            <person name="Liu C."/>
            <person name="Sun Q."/>
        </authorList>
    </citation>
    <scope>NUCLEOTIDE SEQUENCE</scope>
    <source>
        <strain evidence="1">BX8</strain>
    </source>
</reference>
<gene>
    <name evidence="1" type="ORF">H8S23_05285</name>
</gene>
<organism evidence="1 2">
    <name type="scientific">Anaerofilum hominis</name>
    <dbReference type="NCBI Taxonomy" id="2763016"/>
    <lineage>
        <taxon>Bacteria</taxon>
        <taxon>Bacillati</taxon>
        <taxon>Bacillota</taxon>
        <taxon>Clostridia</taxon>
        <taxon>Eubacteriales</taxon>
        <taxon>Oscillospiraceae</taxon>
        <taxon>Anaerofilum</taxon>
    </lineage>
</organism>
<dbReference type="EMBL" id="JACONZ010000002">
    <property type="protein sequence ID" value="MBC5580910.1"/>
    <property type="molecule type" value="Genomic_DNA"/>
</dbReference>
<evidence type="ECO:0000313" key="1">
    <source>
        <dbReference type="EMBL" id="MBC5580910.1"/>
    </source>
</evidence>
<keyword evidence="1" id="KW-0378">Hydrolase</keyword>
<dbReference type="SUPFAM" id="SSF53474">
    <property type="entry name" value="alpha/beta-Hydrolases"/>
    <property type="match status" value="1"/>
</dbReference>
<name>A0A923L0Q6_9FIRM</name>